<dbReference type="EMBL" id="JBHEZX010000010">
    <property type="protein sequence ID" value="MFC1412024.1"/>
    <property type="molecule type" value="Genomic_DNA"/>
</dbReference>
<sequence length="612" mass="65209">MRIALLTESGFPTAESAEGGWCDRLTRGLPEHEFEMYALGASRREARPEPLPDRISALLPSTPVAAVLHGRARRRALRAYRALIRSLVVPGAGTEFGPALYALADAGRGGGLPALLRSGAALRILESSWQAPGAIGAAGSGAAVEPQVRDVLVAADLLAWNLRALSAPWYGTEQDPGRDHWWSPGRLPGRAAAPAGLAAVDLCHAVGGGPAALPGLLAKHFYGIPLIITEHSLHLRERARGYRDAPYRRPVRALLLTFFRLLAREAYQQAGLITPGSSYDQRWQIHCGADPATVRVVYEGTAEAERPAAGAEPEVPTLVWNGPIDPYGGLETMLRALAELRESHPAALLRVHGSAPTGAEPYLRHCRELVGKLFPEEPEAVVFEATDPSGRAERPGAVHERGSVIVFSGTRGAAPRLIAEAMLSGRPVVATDVGAAREVVGPTGLLVPASDPRALATACAALLGDEERRARLGNAGRLRARELYAVEPSAGAFRGLYLELVSRWPQPEPARGGSSARRPFGRTAEAWVAAEAAVAPRRGPVRLADLHRTSPQRGQLGAELRRTDTAGPEQLRTEQLRTEPLRVEPLRVEPLRAEPVRTAVPVGAVAEEAGAG</sequence>
<proteinExistence type="predicted"/>
<name>A0ABV6VE72_9ACTN</name>
<organism evidence="1 2">
    <name type="scientific">Streptacidiphilus alkalitolerans</name>
    <dbReference type="NCBI Taxonomy" id="3342712"/>
    <lineage>
        <taxon>Bacteria</taxon>
        <taxon>Bacillati</taxon>
        <taxon>Actinomycetota</taxon>
        <taxon>Actinomycetes</taxon>
        <taxon>Kitasatosporales</taxon>
        <taxon>Streptomycetaceae</taxon>
        <taxon>Streptacidiphilus</taxon>
    </lineage>
</organism>
<protein>
    <submittedName>
        <fullName evidence="1">DUF3492 domain-containing protein</fullName>
    </submittedName>
</protein>
<dbReference type="Pfam" id="PF11997">
    <property type="entry name" value="DUF3492"/>
    <property type="match status" value="2"/>
</dbReference>
<accession>A0ABV6VE72</accession>
<dbReference type="SUPFAM" id="SSF53756">
    <property type="entry name" value="UDP-Glycosyltransferase/glycogen phosphorylase"/>
    <property type="match status" value="1"/>
</dbReference>
<evidence type="ECO:0000313" key="2">
    <source>
        <dbReference type="Proteomes" id="UP001592582"/>
    </source>
</evidence>
<dbReference type="PANTHER" id="PTHR12526:SF636">
    <property type="entry name" value="BLL3647 PROTEIN"/>
    <property type="match status" value="1"/>
</dbReference>
<dbReference type="InterPro" id="IPR022622">
    <property type="entry name" value="DUF3492"/>
</dbReference>
<dbReference type="Gene3D" id="3.40.50.2000">
    <property type="entry name" value="Glycogen Phosphorylase B"/>
    <property type="match status" value="2"/>
</dbReference>
<comment type="caution">
    <text evidence="1">The sequence shown here is derived from an EMBL/GenBank/DDBJ whole genome shotgun (WGS) entry which is preliminary data.</text>
</comment>
<keyword evidence="2" id="KW-1185">Reference proteome</keyword>
<dbReference type="Pfam" id="PF13692">
    <property type="entry name" value="Glyco_trans_1_4"/>
    <property type="match status" value="1"/>
</dbReference>
<dbReference type="PANTHER" id="PTHR12526">
    <property type="entry name" value="GLYCOSYLTRANSFERASE"/>
    <property type="match status" value="1"/>
</dbReference>
<evidence type="ECO:0000313" key="1">
    <source>
        <dbReference type="EMBL" id="MFC1412024.1"/>
    </source>
</evidence>
<reference evidence="1 2" key="1">
    <citation type="submission" date="2024-09" db="EMBL/GenBank/DDBJ databases">
        <authorList>
            <person name="Lee S.D."/>
        </authorList>
    </citation>
    <scope>NUCLEOTIDE SEQUENCE [LARGE SCALE GENOMIC DNA]</scope>
    <source>
        <strain evidence="1 2">N1-1</strain>
    </source>
</reference>
<gene>
    <name evidence="1" type="ORF">ACEZDG_22410</name>
</gene>
<dbReference type="Proteomes" id="UP001592582">
    <property type="component" value="Unassembled WGS sequence"/>
</dbReference>